<dbReference type="Pfam" id="PF02754">
    <property type="entry name" value="CCG"/>
    <property type="match status" value="2"/>
</dbReference>
<feature type="domain" description="Cysteine-rich" evidence="1">
    <location>
        <begin position="152"/>
        <end position="236"/>
    </location>
</feature>
<evidence type="ECO:0000259" key="1">
    <source>
        <dbReference type="Pfam" id="PF02754"/>
    </source>
</evidence>
<dbReference type="PANTHER" id="PTHR30296:SF0">
    <property type="entry name" value="LACTATE UTILIZATION PROTEIN A"/>
    <property type="match status" value="1"/>
</dbReference>
<protein>
    <submittedName>
        <fullName evidence="3">L-lactate dehydrogenase complex protein LldE</fullName>
    </submittedName>
</protein>
<reference evidence="3" key="1">
    <citation type="submission" date="2019-02" db="EMBL/GenBank/DDBJ databases">
        <authorList>
            <person name="Gruber-Vodicka R. H."/>
            <person name="Seah K. B. B."/>
        </authorList>
    </citation>
    <scope>NUCLEOTIDE SEQUENCE</scope>
    <source>
        <strain evidence="3">BECK_BZ106</strain>
        <strain evidence="2">BECK_BZ15</strain>
    </source>
</reference>
<feature type="domain" description="Cysteine-rich" evidence="1">
    <location>
        <begin position="14"/>
        <end position="95"/>
    </location>
</feature>
<dbReference type="EMBL" id="CAADFD010000107">
    <property type="protein sequence ID" value="VFJ65829.1"/>
    <property type="molecule type" value="Genomic_DNA"/>
</dbReference>
<sequence>MEKAISNLVAAPRVGLFITCLADFFRPTTGFSTAKLLTSSGCRVEVPKGQTCCGQPAYNNGDIVSARALAKRVITQFEGFDYIVAPSGSCVGMMKRHYPVLFADDREWGPRAVRFSERCFEIVSFLTDVRGIGGPDEPNRIHPGNTVDYGVVTYHDSCSGLRELGIRDQPRILLSHIMGMEIAEMAHPGMCCGFGGTFCVKYPEISTRMVSNKVTKIQKIGADTLLGGDLGCLFNIAGRLARMKNPVKVYHVAEVLAGMTPGEASPQSETILPAKGTP</sequence>
<dbReference type="PANTHER" id="PTHR30296">
    <property type="entry name" value="UNCHARACTERIZED PROTEIN YKGE"/>
    <property type="match status" value="1"/>
</dbReference>
<dbReference type="GO" id="GO:0005829">
    <property type="term" value="C:cytosol"/>
    <property type="evidence" value="ECO:0007669"/>
    <property type="project" value="TreeGrafter"/>
</dbReference>
<evidence type="ECO:0000313" key="3">
    <source>
        <dbReference type="EMBL" id="VFJ65829.1"/>
    </source>
</evidence>
<name>A0A450TFA0_9GAMM</name>
<accession>A0A450TFA0</accession>
<gene>
    <name evidence="2" type="ORF">BECKFW1821A_GA0114235_11079</name>
    <name evidence="3" type="ORF">BECKFW1821B_GA0114236_110710</name>
</gene>
<proteinExistence type="predicted"/>
<dbReference type="GO" id="GO:0016491">
    <property type="term" value="F:oxidoreductase activity"/>
    <property type="evidence" value="ECO:0007669"/>
    <property type="project" value="UniProtKB-ARBA"/>
</dbReference>
<dbReference type="AlphaFoldDB" id="A0A450TFA0"/>
<dbReference type="EMBL" id="CAADEW010000107">
    <property type="protein sequence ID" value="VFJ60804.1"/>
    <property type="molecule type" value="Genomic_DNA"/>
</dbReference>
<evidence type="ECO:0000313" key="2">
    <source>
        <dbReference type="EMBL" id="VFJ60804.1"/>
    </source>
</evidence>
<organism evidence="3">
    <name type="scientific">Candidatus Kentrum sp. FW</name>
    <dbReference type="NCBI Taxonomy" id="2126338"/>
    <lineage>
        <taxon>Bacteria</taxon>
        <taxon>Pseudomonadati</taxon>
        <taxon>Pseudomonadota</taxon>
        <taxon>Gammaproteobacteria</taxon>
        <taxon>Candidatus Kentrum</taxon>
    </lineage>
</organism>
<dbReference type="InterPro" id="IPR004017">
    <property type="entry name" value="Cys_rich_dom"/>
</dbReference>